<evidence type="ECO:0000256" key="2">
    <source>
        <dbReference type="ARBA" id="ARBA00022448"/>
    </source>
</evidence>
<evidence type="ECO:0000256" key="12">
    <source>
        <dbReference type="ARBA" id="ARBA00022989"/>
    </source>
</evidence>
<dbReference type="EMBL" id="JAWXYG010000008">
    <property type="protein sequence ID" value="KAK4265262.1"/>
    <property type="molecule type" value="Genomic_DNA"/>
</dbReference>
<evidence type="ECO:0000256" key="13">
    <source>
        <dbReference type="ARBA" id="ARBA00023134"/>
    </source>
</evidence>
<reference evidence="19" key="1">
    <citation type="submission" date="2023-10" db="EMBL/GenBank/DDBJ databases">
        <title>Chromosome-level genome of the transformable northern wattle, Acacia crassicarpa.</title>
        <authorList>
            <person name="Massaro I."/>
            <person name="Sinha N.R."/>
            <person name="Poethig S."/>
            <person name="Leichty A.R."/>
        </authorList>
    </citation>
    <scope>NUCLEOTIDE SEQUENCE</scope>
    <source>
        <strain evidence="19">Acra3RX</strain>
        <tissue evidence="19">Leaf</tissue>
    </source>
</reference>
<evidence type="ECO:0000256" key="9">
    <source>
        <dbReference type="ARBA" id="ARBA00022805"/>
    </source>
</evidence>
<accession>A0AAE1JAL6</accession>
<keyword evidence="11" id="KW-0653">Protein transport</keyword>
<evidence type="ECO:0000256" key="16">
    <source>
        <dbReference type="ARBA" id="ARBA00023775"/>
    </source>
</evidence>
<dbReference type="GO" id="GO:0045036">
    <property type="term" value="P:protein targeting to chloroplast"/>
    <property type="evidence" value="ECO:0007669"/>
    <property type="project" value="InterPro"/>
</dbReference>
<dbReference type="Pfam" id="PF11886">
    <property type="entry name" value="TOC159_MAD"/>
    <property type="match status" value="1"/>
</dbReference>
<evidence type="ECO:0000259" key="18">
    <source>
        <dbReference type="PROSITE" id="PS51720"/>
    </source>
</evidence>
<evidence type="ECO:0000256" key="8">
    <source>
        <dbReference type="ARBA" id="ARBA00022801"/>
    </source>
</evidence>
<keyword evidence="4" id="KW-0934">Plastid</keyword>
<evidence type="ECO:0000256" key="4">
    <source>
        <dbReference type="ARBA" id="ARBA00022640"/>
    </source>
</evidence>
<feature type="domain" description="AIG1-type G" evidence="18">
    <location>
        <begin position="140"/>
        <end position="371"/>
    </location>
</feature>
<evidence type="ECO:0000256" key="15">
    <source>
        <dbReference type="ARBA" id="ARBA00023766"/>
    </source>
</evidence>
<keyword evidence="5" id="KW-0812">Transmembrane</keyword>
<keyword evidence="12" id="KW-1133">Transmembrane helix</keyword>
<comment type="subcellular location">
    <subcellularLocation>
        <location evidence="15">Plastid</location>
        <location evidence="15">Chloroplast outer membrane</location>
        <topology evidence="15">Single-pass membrane protein</topology>
    </subcellularLocation>
</comment>
<dbReference type="InterPro" id="IPR005690">
    <property type="entry name" value="Toc86_159"/>
</dbReference>
<dbReference type="SUPFAM" id="SSF52540">
    <property type="entry name" value="P-loop containing nucleoside triphosphate hydrolases"/>
    <property type="match status" value="1"/>
</dbReference>
<evidence type="ECO:0000256" key="10">
    <source>
        <dbReference type="ARBA" id="ARBA00022842"/>
    </source>
</evidence>
<dbReference type="PANTHER" id="PTHR10903:SF68">
    <property type="entry name" value="TRANSLOCASE OF CHLOROPLAST 90, CHLOROPLASTIC"/>
    <property type="match status" value="1"/>
</dbReference>
<evidence type="ECO:0000313" key="19">
    <source>
        <dbReference type="EMBL" id="KAK4265262.1"/>
    </source>
</evidence>
<keyword evidence="6" id="KW-0479">Metal-binding</keyword>
<evidence type="ECO:0000256" key="11">
    <source>
        <dbReference type="ARBA" id="ARBA00022927"/>
    </source>
</evidence>
<dbReference type="Proteomes" id="UP001293593">
    <property type="component" value="Unassembled WGS sequence"/>
</dbReference>
<dbReference type="GO" id="GO:0009707">
    <property type="term" value="C:chloroplast outer membrane"/>
    <property type="evidence" value="ECO:0007669"/>
    <property type="project" value="UniProtKB-SubCell"/>
</dbReference>
<evidence type="ECO:0000256" key="3">
    <source>
        <dbReference type="ARBA" id="ARBA00022528"/>
    </source>
</evidence>
<comment type="caution">
    <text evidence="19">The sequence shown here is derived from an EMBL/GenBank/DDBJ whole genome shotgun (WGS) entry which is preliminary data.</text>
</comment>
<evidence type="ECO:0000256" key="14">
    <source>
        <dbReference type="ARBA" id="ARBA00023136"/>
    </source>
</evidence>
<sequence length="766" mass="85953">MKSVRDWLFSQLLYKPLVSSKPLSSDEGHQVKNMLTKSNQHTSTPDQISDAGLWQYQHNTDGRPKDPLAKIEDLQVKFFRLLHRFGQSAENLFVAKVLYRLHLATVIRAKESDLKRVIHSSKRAREIATQQETSGLPELDFSCTILVLGKTGVGKSSTINSIFDQTKTTTDAFQPATNRIQEFVGTVNGIKVRVIDTPGLLPSSTCNLKRNKRILHSIKRFIRKSPPDIVLYFERMDFINAGCSDFPLLRLVSEVLGSAIWFHTVLVMTHAYSAILEGPDGKIVNFDSYVSHCIDLVQHNINQALSDKRLENPVLLVENHPQCPRNFMGEKTLPNGQVWVPQLLLCCICTKVLGDVNFLLKFQNSVELEPVSGARIPSLPHLVSSLLNRSVSSASAMDYEADEILCSCSEQEDEYDQLPPIQILSKAQFEKLSKLQKKEYLDELDYRETLYLKKHLKEQSHRCREMLLKKQNLSASERPDDQQASSEPVPLLDMDLPTSFDSGCPVHRYRHLVTTDKFLFRPVLNAHGWDCDVGFDGVNLEIATKMKNDVFVRVTGQMNKDKQDFSIQSECSATYVEPKGPTYSIGVDVRSADRDLICTVHGNTKFRSMKHNIAECGFCITSCANKQYLGAKIEDTVLIGNRLKIVMNAGQIVGAGQVAYGGSFEASVRGGDYPMRNDNVGLAMTLLSFNKEMVLSGSLKSEFRLSRSTKASVSASLNNHKMGQICIKTSSSEHLQIALVAVYSIFKMLLRRKETEKIGKETMDMG</sequence>
<dbReference type="PANTHER" id="PTHR10903">
    <property type="entry name" value="GTPASE, IMAP FAMILY MEMBER-RELATED"/>
    <property type="match status" value="1"/>
</dbReference>
<dbReference type="InterPro" id="IPR027417">
    <property type="entry name" value="P-loop_NTPase"/>
</dbReference>
<evidence type="ECO:0000313" key="20">
    <source>
        <dbReference type="Proteomes" id="UP001293593"/>
    </source>
</evidence>
<dbReference type="InterPro" id="IPR024283">
    <property type="entry name" value="TOC159_MAD"/>
</dbReference>
<protein>
    <recommendedName>
        <fullName evidence="18">AIG1-type G domain-containing protein</fullName>
    </recommendedName>
</protein>
<dbReference type="GO" id="GO:0003924">
    <property type="term" value="F:GTPase activity"/>
    <property type="evidence" value="ECO:0007669"/>
    <property type="project" value="InterPro"/>
</dbReference>
<dbReference type="GO" id="GO:0046872">
    <property type="term" value="F:metal ion binding"/>
    <property type="evidence" value="ECO:0007669"/>
    <property type="project" value="UniProtKB-KW"/>
</dbReference>
<dbReference type="InterPro" id="IPR045058">
    <property type="entry name" value="GIMA/IAN/Toc"/>
</dbReference>
<evidence type="ECO:0000256" key="6">
    <source>
        <dbReference type="ARBA" id="ARBA00022723"/>
    </source>
</evidence>
<dbReference type="Pfam" id="PF04548">
    <property type="entry name" value="AIG1"/>
    <property type="match status" value="1"/>
</dbReference>
<dbReference type="NCBIfam" id="TIGR00993">
    <property type="entry name" value="3a0901s04IAP86"/>
    <property type="match status" value="1"/>
</dbReference>
<keyword evidence="10" id="KW-0460">Magnesium</keyword>
<name>A0AAE1JAL6_9FABA</name>
<evidence type="ECO:0000256" key="17">
    <source>
        <dbReference type="SAM" id="MobiDB-lite"/>
    </source>
</evidence>
<keyword evidence="20" id="KW-1185">Reference proteome</keyword>
<gene>
    <name evidence="19" type="ORF">QN277_026337</name>
</gene>
<evidence type="ECO:0000256" key="1">
    <source>
        <dbReference type="ARBA" id="ARBA00001946"/>
    </source>
</evidence>
<evidence type="ECO:0000256" key="5">
    <source>
        <dbReference type="ARBA" id="ARBA00022692"/>
    </source>
</evidence>
<dbReference type="Gene3D" id="3.40.50.300">
    <property type="entry name" value="P-loop containing nucleotide triphosphate hydrolases"/>
    <property type="match status" value="1"/>
</dbReference>
<comment type="similarity">
    <text evidence="16">Belongs to the TRAFAC class TrmE-Era-EngA-EngB-Septin-like GTPase superfamily. AIG1/Toc34/Toc159-like paraseptin GTPase family. TOC159 subfamily.</text>
</comment>
<keyword evidence="2" id="KW-0813">Transport</keyword>
<dbReference type="FunFam" id="3.40.50.300:FF:000413">
    <property type="entry name" value="Translocase of chloroplast 120, chloroplastic"/>
    <property type="match status" value="1"/>
</dbReference>
<keyword evidence="9" id="KW-1002">Plastid outer membrane</keyword>
<dbReference type="GO" id="GO:0015031">
    <property type="term" value="P:protein transport"/>
    <property type="evidence" value="ECO:0007669"/>
    <property type="project" value="UniProtKB-KW"/>
</dbReference>
<dbReference type="GO" id="GO:0005525">
    <property type="term" value="F:GTP binding"/>
    <property type="evidence" value="ECO:0007669"/>
    <property type="project" value="UniProtKB-KW"/>
</dbReference>
<keyword evidence="3" id="KW-0150">Chloroplast</keyword>
<keyword evidence="14" id="KW-0472">Membrane</keyword>
<dbReference type="AlphaFoldDB" id="A0AAE1JAL6"/>
<dbReference type="PROSITE" id="PS51720">
    <property type="entry name" value="G_AIG1"/>
    <property type="match status" value="1"/>
</dbReference>
<comment type="cofactor">
    <cofactor evidence="1">
        <name>Mg(2+)</name>
        <dbReference type="ChEBI" id="CHEBI:18420"/>
    </cofactor>
</comment>
<organism evidence="19 20">
    <name type="scientific">Acacia crassicarpa</name>
    <name type="common">northern wattle</name>
    <dbReference type="NCBI Taxonomy" id="499986"/>
    <lineage>
        <taxon>Eukaryota</taxon>
        <taxon>Viridiplantae</taxon>
        <taxon>Streptophyta</taxon>
        <taxon>Embryophyta</taxon>
        <taxon>Tracheophyta</taxon>
        <taxon>Spermatophyta</taxon>
        <taxon>Magnoliopsida</taxon>
        <taxon>eudicotyledons</taxon>
        <taxon>Gunneridae</taxon>
        <taxon>Pentapetalae</taxon>
        <taxon>rosids</taxon>
        <taxon>fabids</taxon>
        <taxon>Fabales</taxon>
        <taxon>Fabaceae</taxon>
        <taxon>Caesalpinioideae</taxon>
        <taxon>mimosoid clade</taxon>
        <taxon>Acacieae</taxon>
        <taxon>Acacia</taxon>
    </lineage>
</organism>
<proteinExistence type="inferred from homology"/>
<keyword evidence="8" id="KW-0378">Hydrolase</keyword>
<evidence type="ECO:0000256" key="7">
    <source>
        <dbReference type="ARBA" id="ARBA00022741"/>
    </source>
</evidence>
<dbReference type="InterPro" id="IPR006703">
    <property type="entry name" value="G_AIG1"/>
</dbReference>
<feature type="region of interest" description="Disordered" evidence="17">
    <location>
        <begin position="471"/>
        <end position="491"/>
    </location>
</feature>
<keyword evidence="13" id="KW-0342">GTP-binding</keyword>
<keyword evidence="7" id="KW-0547">Nucleotide-binding</keyword>